<evidence type="ECO:0000313" key="1">
    <source>
        <dbReference type="EMBL" id="GBP79705.1"/>
    </source>
</evidence>
<name>A0A4C1YZE8_EUMVA</name>
<sequence>MELKRTLLTQLSSKASFTDLEYRPGIEFRTLDRRPIAPGLKSKLRALARIARVSGEAAVTSPLAGARVASDVRLLPDAVSRALAGSAGRFGKSR</sequence>
<dbReference type="EMBL" id="BGZK01001426">
    <property type="protein sequence ID" value="GBP79705.1"/>
    <property type="molecule type" value="Genomic_DNA"/>
</dbReference>
<gene>
    <name evidence="1" type="ORF">EVAR_34830_1</name>
</gene>
<reference evidence="1 2" key="1">
    <citation type="journal article" date="2019" name="Commun. Biol.">
        <title>The bagworm genome reveals a unique fibroin gene that provides high tensile strength.</title>
        <authorList>
            <person name="Kono N."/>
            <person name="Nakamura H."/>
            <person name="Ohtoshi R."/>
            <person name="Tomita M."/>
            <person name="Numata K."/>
            <person name="Arakawa K."/>
        </authorList>
    </citation>
    <scope>NUCLEOTIDE SEQUENCE [LARGE SCALE GENOMIC DNA]</scope>
</reference>
<protein>
    <submittedName>
        <fullName evidence="1">Uncharacterized protein</fullName>
    </submittedName>
</protein>
<dbReference type="Proteomes" id="UP000299102">
    <property type="component" value="Unassembled WGS sequence"/>
</dbReference>
<accession>A0A4C1YZE8</accession>
<evidence type="ECO:0000313" key="2">
    <source>
        <dbReference type="Proteomes" id="UP000299102"/>
    </source>
</evidence>
<keyword evidence="2" id="KW-1185">Reference proteome</keyword>
<proteinExistence type="predicted"/>
<organism evidence="1 2">
    <name type="scientific">Eumeta variegata</name>
    <name type="common">Bagworm moth</name>
    <name type="synonym">Eumeta japonica</name>
    <dbReference type="NCBI Taxonomy" id="151549"/>
    <lineage>
        <taxon>Eukaryota</taxon>
        <taxon>Metazoa</taxon>
        <taxon>Ecdysozoa</taxon>
        <taxon>Arthropoda</taxon>
        <taxon>Hexapoda</taxon>
        <taxon>Insecta</taxon>
        <taxon>Pterygota</taxon>
        <taxon>Neoptera</taxon>
        <taxon>Endopterygota</taxon>
        <taxon>Lepidoptera</taxon>
        <taxon>Glossata</taxon>
        <taxon>Ditrysia</taxon>
        <taxon>Tineoidea</taxon>
        <taxon>Psychidae</taxon>
        <taxon>Oiketicinae</taxon>
        <taxon>Eumeta</taxon>
    </lineage>
</organism>
<comment type="caution">
    <text evidence="1">The sequence shown here is derived from an EMBL/GenBank/DDBJ whole genome shotgun (WGS) entry which is preliminary data.</text>
</comment>
<dbReference type="AlphaFoldDB" id="A0A4C1YZE8"/>